<name>A0A6J4TYW1_9SPHN</name>
<feature type="non-terminal residue" evidence="2">
    <location>
        <position position="1"/>
    </location>
</feature>
<feature type="region of interest" description="Disordered" evidence="1">
    <location>
        <begin position="263"/>
        <end position="286"/>
    </location>
</feature>
<evidence type="ECO:0000313" key="2">
    <source>
        <dbReference type="EMBL" id="CAA9536153.1"/>
    </source>
</evidence>
<organism evidence="2">
    <name type="scientific">uncultured Sphingomonadaceae bacterium</name>
    <dbReference type="NCBI Taxonomy" id="169976"/>
    <lineage>
        <taxon>Bacteria</taxon>
        <taxon>Pseudomonadati</taxon>
        <taxon>Pseudomonadota</taxon>
        <taxon>Alphaproteobacteria</taxon>
        <taxon>Sphingomonadales</taxon>
        <taxon>Sphingomonadaceae</taxon>
        <taxon>environmental samples</taxon>
    </lineage>
</organism>
<sequence length="444" mass="47149">GQSVALFVSAVPLLLVSTAGEHDREHAARGGARNPCVRRRARDDVDRARVLLARHGGPRAIPAVVRADAGGGLRRRPRRPPVDRTRSPAPGAGLRPRAGVSVRLRRRDVAVAVRGRGRARRRARVRRAGPVGVRAQPRAPRFAAERDRAGIDRVADGSGHGAAGRRLQLRRVADARLCDLRRAARLVAARHVPDPPLAAGRCGQVAPLACGDRRNRLRPAQQNRAGRDLSGPVRRAARRRDRDAARLCARHIVRGVGRARHAARGAVDRRGGDRAGAGAIPAQTQGRRDDVLVRGAVRAGDARIRRVYRDVAVGGEPRGARRGGHDQRLRPLLADPAAHAGRDARAGIGGVGPVHLGVERARRVPRGDRGVAVRTGGGGGRGRRVGGRGDRGVRVGVPGAPAGGPFRRAGHCDGRSGRSEGVAPHRGARARRGGRPANRKGRSM</sequence>
<feature type="region of interest" description="Disordered" evidence="1">
    <location>
        <begin position="213"/>
        <end position="241"/>
    </location>
</feature>
<reference evidence="2" key="1">
    <citation type="submission" date="2020-02" db="EMBL/GenBank/DDBJ databases">
        <authorList>
            <person name="Meier V. D."/>
        </authorList>
    </citation>
    <scope>NUCLEOTIDE SEQUENCE</scope>
    <source>
        <strain evidence="2">AVDCRST_MAG91</strain>
    </source>
</reference>
<accession>A0A6J4TYW1</accession>
<dbReference type="AlphaFoldDB" id="A0A6J4TYW1"/>
<dbReference type="EMBL" id="CADCVX010000588">
    <property type="protein sequence ID" value="CAA9536153.1"/>
    <property type="molecule type" value="Genomic_DNA"/>
</dbReference>
<feature type="region of interest" description="Disordered" evidence="1">
    <location>
        <begin position="369"/>
        <end position="444"/>
    </location>
</feature>
<feature type="non-terminal residue" evidence="2">
    <location>
        <position position="444"/>
    </location>
</feature>
<feature type="compositionally biased region" description="Basic residues" evidence="1">
    <location>
        <begin position="426"/>
        <end position="444"/>
    </location>
</feature>
<feature type="compositionally biased region" description="Low complexity" evidence="1">
    <location>
        <begin position="394"/>
        <end position="407"/>
    </location>
</feature>
<gene>
    <name evidence="2" type="ORF">AVDCRST_MAG91-3360</name>
</gene>
<protein>
    <submittedName>
        <fullName evidence="2">Uncharacterized MFS-type transporter</fullName>
    </submittedName>
</protein>
<proteinExistence type="predicted"/>
<evidence type="ECO:0000256" key="1">
    <source>
        <dbReference type="SAM" id="MobiDB-lite"/>
    </source>
</evidence>
<feature type="region of interest" description="Disordered" evidence="1">
    <location>
        <begin position="68"/>
        <end position="96"/>
    </location>
</feature>